<dbReference type="EMBL" id="KQ244795">
    <property type="protein sequence ID" value="KNC74074.1"/>
    <property type="molecule type" value="Genomic_DNA"/>
</dbReference>
<dbReference type="AlphaFoldDB" id="A0A0L0FBH9"/>
<evidence type="ECO:0000313" key="2">
    <source>
        <dbReference type="Proteomes" id="UP000054560"/>
    </source>
</evidence>
<evidence type="ECO:0000313" key="1">
    <source>
        <dbReference type="EMBL" id="KNC74074.1"/>
    </source>
</evidence>
<dbReference type="OrthoDB" id="26681at2759"/>
<dbReference type="RefSeq" id="XP_014147976.1">
    <property type="nucleotide sequence ID" value="XM_014292501.1"/>
</dbReference>
<protein>
    <submittedName>
        <fullName evidence="1">Uncharacterized protein</fullName>
    </submittedName>
</protein>
<name>A0A0L0FBH9_9EUKA</name>
<accession>A0A0L0FBH9</accession>
<proteinExistence type="predicted"/>
<keyword evidence="2" id="KW-1185">Reference proteome</keyword>
<sequence>MDVIDVLVFGSTLPLGPIEKRFEWKSGGVLRLSLRLVCFTASHTNDKGLGARALGTSQLRALSRAILTAPA</sequence>
<organism evidence="1 2">
    <name type="scientific">Sphaeroforma arctica JP610</name>
    <dbReference type="NCBI Taxonomy" id="667725"/>
    <lineage>
        <taxon>Eukaryota</taxon>
        <taxon>Ichthyosporea</taxon>
        <taxon>Ichthyophonida</taxon>
        <taxon>Sphaeroforma</taxon>
    </lineage>
</organism>
<reference evidence="1 2" key="1">
    <citation type="submission" date="2011-02" db="EMBL/GenBank/DDBJ databases">
        <title>The Genome Sequence of Sphaeroforma arctica JP610.</title>
        <authorList>
            <consortium name="The Broad Institute Genome Sequencing Platform"/>
            <person name="Russ C."/>
            <person name="Cuomo C."/>
            <person name="Young S.K."/>
            <person name="Zeng Q."/>
            <person name="Gargeya S."/>
            <person name="Alvarado L."/>
            <person name="Berlin A."/>
            <person name="Chapman S.B."/>
            <person name="Chen Z."/>
            <person name="Freedman E."/>
            <person name="Gellesch M."/>
            <person name="Goldberg J."/>
            <person name="Griggs A."/>
            <person name="Gujja S."/>
            <person name="Heilman E."/>
            <person name="Heiman D."/>
            <person name="Howarth C."/>
            <person name="Mehta T."/>
            <person name="Neiman D."/>
            <person name="Pearson M."/>
            <person name="Roberts A."/>
            <person name="Saif S."/>
            <person name="Shea T."/>
            <person name="Shenoy N."/>
            <person name="Sisk P."/>
            <person name="Stolte C."/>
            <person name="Sykes S."/>
            <person name="White J."/>
            <person name="Yandava C."/>
            <person name="Burger G."/>
            <person name="Gray M.W."/>
            <person name="Holland P.W.H."/>
            <person name="King N."/>
            <person name="Lang F.B.F."/>
            <person name="Roger A.J."/>
            <person name="Ruiz-Trillo I."/>
            <person name="Haas B."/>
            <person name="Nusbaum C."/>
            <person name="Birren B."/>
        </authorList>
    </citation>
    <scope>NUCLEOTIDE SEQUENCE [LARGE SCALE GENOMIC DNA]</scope>
    <source>
        <strain evidence="1 2">JP610</strain>
    </source>
</reference>
<dbReference type="GeneID" id="25913871"/>
<feature type="non-terminal residue" evidence="1">
    <location>
        <position position="71"/>
    </location>
</feature>
<gene>
    <name evidence="1" type="ORF">SARC_13367</name>
</gene>
<dbReference type="Proteomes" id="UP000054560">
    <property type="component" value="Unassembled WGS sequence"/>
</dbReference>